<gene>
    <name evidence="1" type="ORF">DHETER_LOCUS5935</name>
</gene>
<organism evidence="1 2">
    <name type="scientific">Dentiscutata heterogama</name>
    <dbReference type="NCBI Taxonomy" id="1316150"/>
    <lineage>
        <taxon>Eukaryota</taxon>
        <taxon>Fungi</taxon>
        <taxon>Fungi incertae sedis</taxon>
        <taxon>Mucoromycota</taxon>
        <taxon>Glomeromycotina</taxon>
        <taxon>Glomeromycetes</taxon>
        <taxon>Diversisporales</taxon>
        <taxon>Gigasporaceae</taxon>
        <taxon>Dentiscutata</taxon>
    </lineage>
</organism>
<protein>
    <submittedName>
        <fullName evidence="1">12028_t:CDS:1</fullName>
    </submittedName>
</protein>
<dbReference type="Proteomes" id="UP000789702">
    <property type="component" value="Unassembled WGS sequence"/>
</dbReference>
<comment type="caution">
    <text evidence="1">The sequence shown here is derived from an EMBL/GenBank/DDBJ whole genome shotgun (WGS) entry which is preliminary data.</text>
</comment>
<accession>A0ACA9M5D7</accession>
<dbReference type="EMBL" id="CAJVPU010007032">
    <property type="protein sequence ID" value="CAG8568000.1"/>
    <property type="molecule type" value="Genomic_DNA"/>
</dbReference>
<proteinExistence type="predicted"/>
<feature type="non-terminal residue" evidence="1">
    <location>
        <position position="1"/>
    </location>
</feature>
<keyword evidence="2" id="KW-1185">Reference proteome</keyword>
<name>A0ACA9M5D7_9GLOM</name>
<sequence length="90" mass="10175">KFDTKVLDTLLPAINIIIVISNSSKLVDVKVLLKIDFGKVEILAKSKFWQSQDFGKVRILSKSEFCQSRDFGEVGIREVGILIKLEFCQS</sequence>
<reference evidence="1" key="1">
    <citation type="submission" date="2021-06" db="EMBL/GenBank/DDBJ databases">
        <authorList>
            <person name="Kallberg Y."/>
            <person name="Tangrot J."/>
            <person name="Rosling A."/>
        </authorList>
    </citation>
    <scope>NUCLEOTIDE SEQUENCE</scope>
    <source>
        <strain evidence="1">IL203A</strain>
    </source>
</reference>
<evidence type="ECO:0000313" key="1">
    <source>
        <dbReference type="EMBL" id="CAG8568000.1"/>
    </source>
</evidence>
<evidence type="ECO:0000313" key="2">
    <source>
        <dbReference type="Proteomes" id="UP000789702"/>
    </source>
</evidence>